<name>A0A5C6P759_9TELE</name>
<dbReference type="GO" id="GO:0030159">
    <property type="term" value="F:signaling receptor complex adaptor activity"/>
    <property type="evidence" value="ECO:0007669"/>
    <property type="project" value="TreeGrafter"/>
</dbReference>
<dbReference type="GO" id="GO:0043113">
    <property type="term" value="P:receptor clustering"/>
    <property type="evidence" value="ECO:0007669"/>
    <property type="project" value="TreeGrafter"/>
</dbReference>
<keyword evidence="2" id="KW-1185">Reference proteome</keyword>
<accession>A0A5C6P759</accession>
<dbReference type="GO" id="GO:0046332">
    <property type="term" value="F:SMAD binding"/>
    <property type="evidence" value="ECO:0007669"/>
    <property type="project" value="TreeGrafter"/>
</dbReference>
<reference evidence="1 2" key="1">
    <citation type="submission" date="2019-04" db="EMBL/GenBank/DDBJ databases">
        <title>Chromosome genome assembly for Takifugu flavidus.</title>
        <authorList>
            <person name="Xiao S."/>
        </authorList>
    </citation>
    <scope>NUCLEOTIDE SEQUENCE [LARGE SCALE GENOMIC DNA]</scope>
    <source>
        <strain evidence="1">HTHZ2018</strain>
        <tissue evidence="1">Muscle</tissue>
    </source>
</reference>
<organism evidence="1 2">
    <name type="scientific">Takifugu flavidus</name>
    <name type="common">sansaifugu</name>
    <dbReference type="NCBI Taxonomy" id="433684"/>
    <lineage>
        <taxon>Eukaryota</taxon>
        <taxon>Metazoa</taxon>
        <taxon>Chordata</taxon>
        <taxon>Craniata</taxon>
        <taxon>Vertebrata</taxon>
        <taxon>Euteleostomi</taxon>
        <taxon>Actinopterygii</taxon>
        <taxon>Neopterygii</taxon>
        <taxon>Teleostei</taxon>
        <taxon>Neoteleostei</taxon>
        <taxon>Acanthomorphata</taxon>
        <taxon>Eupercaria</taxon>
        <taxon>Tetraodontiformes</taxon>
        <taxon>Tetradontoidea</taxon>
        <taxon>Tetraodontidae</taxon>
        <taxon>Takifugu</taxon>
    </lineage>
</organism>
<dbReference type="GO" id="GO:0005911">
    <property type="term" value="C:cell-cell junction"/>
    <property type="evidence" value="ECO:0007669"/>
    <property type="project" value="TreeGrafter"/>
</dbReference>
<dbReference type="GO" id="GO:0007165">
    <property type="term" value="P:signal transduction"/>
    <property type="evidence" value="ECO:0007669"/>
    <property type="project" value="TreeGrafter"/>
</dbReference>
<evidence type="ECO:0000313" key="1">
    <source>
        <dbReference type="EMBL" id="TWW75522.1"/>
    </source>
</evidence>
<dbReference type="GO" id="GO:0005737">
    <property type="term" value="C:cytoplasm"/>
    <property type="evidence" value="ECO:0007669"/>
    <property type="project" value="TreeGrafter"/>
</dbReference>
<dbReference type="PANTHER" id="PTHR10316:SF78">
    <property type="entry name" value="MEMBRANE-ASSOCIATED GUANYLATE KINASE, WW AND PDZ DOMAIN-CONTAINING PROTEIN 2 ISOFORM X1"/>
    <property type="match status" value="1"/>
</dbReference>
<evidence type="ECO:0000313" key="2">
    <source>
        <dbReference type="Proteomes" id="UP000324091"/>
    </source>
</evidence>
<dbReference type="EMBL" id="RHFK02000005">
    <property type="protein sequence ID" value="TWW75522.1"/>
    <property type="molecule type" value="Genomic_DNA"/>
</dbReference>
<dbReference type="GO" id="GO:0031697">
    <property type="term" value="F:beta-1 adrenergic receptor binding"/>
    <property type="evidence" value="ECO:0007669"/>
    <property type="project" value="TreeGrafter"/>
</dbReference>
<protein>
    <submittedName>
        <fullName evidence="1">Membrane-associated guanylate kinase, WW and PDZ domain-containing protein 2</fullName>
    </submittedName>
</protein>
<keyword evidence="1" id="KW-0418">Kinase</keyword>
<proteinExistence type="predicted"/>
<dbReference type="Proteomes" id="UP000324091">
    <property type="component" value="Chromosome 13"/>
</dbReference>
<gene>
    <name evidence="1" type="ORF">D4764_13G0001840</name>
</gene>
<dbReference type="PANTHER" id="PTHR10316">
    <property type="entry name" value="MEMBRANE ASSOCIATED GUANYLATE KINASE-RELATED"/>
    <property type="match status" value="1"/>
</dbReference>
<dbReference type="AlphaFoldDB" id="A0A5C6P759"/>
<keyword evidence="1" id="KW-0808">Transferase</keyword>
<comment type="caution">
    <text evidence="1">The sequence shown here is derived from an EMBL/GenBank/DDBJ whole genome shotgun (WGS) entry which is preliminary data.</text>
</comment>
<dbReference type="GO" id="GO:0070699">
    <property type="term" value="F:type II activin receptor binding"/>
    <property type="evidence" value="ECO:0007669"/>
    <property type="project" value="TreeGrafter"/>
</dbReference>
<dbReference type="GO" id="GO:0005886">
    <property type="term" value="C:plasma membrane"/>
    <property type="evidence" value="ECO:0007669"/>
    <property type="project" value="GOC"/>
</dbReference>
<dbReference type="GO" id="GO:0030425">
    <property type="term" value="C:dendrite"/>
    <property type="evidence" value="ECO:0007669"/>
    <property type="project" value="TreeGrafter"/>
</dbReference>
<dbReference type="GO" id="GO:0016301">
    <property type="term" value="F:kinase activity"/>
    <property type="evidence" value="ECO:0007669"/>
    <property type="project" value="UniProtKB-KW"/>
</dbReference>
<sequence>MKSGGVVDKDLRHYLNLRFSKGSVDHDHQQIIRDNLYLRTIPCESTVHLLPPDSIHLSPPPIPPFTCLSL</sequence>